<dbReference type="AlphaFoldDB" id="A0A0E0AAT0"/>
<organism evidence="1">
    <name type="scientific">Oryza glumipatula</name>
    <dbReference type="NCBI Taxonomy" id="40148"/>
    <lineage>
        <taxon>Eukaryota</taxon>
        <taxon>Viridiplantae</taxon>
        <taxon>Streptophyta</taxon>
        <taxon>Embryophyta</taxon>
        <taxon>Tracheophyta</taxon>
        <taxon>Spermatophyta</taxon>
        <taxon>Magnoliopsida</taxon>
        <taxon>Liliopsida</taxon>
        <taxon>Poales</taxon>
        <taxon>Poaceae</taxon>
        <taxon>BOP clade</taxon>
        <taxon>Oryzoideae</taxon>
        <taxon>Oryzeae</taxon>
        <taxon>Oryzinae</taxon>
        <taxon>Oryza</taxon>
    </lineage>
</organism>
<evidence type="ECO:0000313" key="2">
    <source>
        <dbReference type="Proteomes" id="UP000026961"/>
    </source>
</evidence>
<accession>A0A0E0AAT0</accession>
<dbReference type="Gramene" id="OGLUM06G19280.1">
    <property type="protein sequence ID" value="OGLUM06G19280.1"/>
    <property type="gene ID" value="OGLUM06G19280"/>
</dbReference>
<protein>
    <submittedName>
        <fullName evidence="1">Uncharacterized protein</fullName>
    </submittedName>
</protein>
<dbReference type="Proteomes" id="UP000026961">
    <property type="component" value="Chromosome 6"/>
</dbReference>
<evidence type="ECO:0000313" key="1">
    <source>
        <dbReference type="EnsemblPlants" id="OGLUM06G19280.1"/>
    </source>
</evidence>
<sequence>MVGKLRWKRRGKQSNFLGIELGQSSTTQRAIAPGLNNRSKRKSRSVYEAVTNDQRIQDITYNLTVDLMKEFFDMFLQIRSNNIIQSEGVDDIIRWRWTNNGIPVQSRHTTQFNGRLDSVTAKLIWKA</sequence>
<keyword evidence="2" id="KW-1185">Reference proteome</keyword>
<reference evidence="1" key="2">
    <citation type="submission" date="2018-05" db="EMBL/GenBank/DDBJ databases">
        <title>OgluRS3 (Oryza glumaepatula Reference Sequence Version 3).</title>
        <authorList>
            <person name="Zhang J."/>
            <person name="Kudrna D."/>
            <person name="Lee S."/>
            <person name="Talag J."/>
            <person name="Welchert J."/>
            <person name="Wing R.A."/>
        </authorList>
    </citation>
    <scope>NUCLEOTIDE SEQUENCE [LARGE SCALE GENOMIC DNA]</scope>
</reference>
<dbReference type="EnsemblPlants" id="OGLUM06G19280.1">
    <property type="protein sequence ID" value="OGLUM06G19280.1"/>
    <property type="gene ID" value="OGLUM06G19280"/>
</dbReference>
<proteinExistence type="predicted"/>
<dbReference type="HOGENOM" id="CLU_1973989_0_0_1"/>
<name>A0A0E0AAT0_9ORYZ</name>
<reference evidence="1" key="1">
    <citation type="submission" date="2015-04" db="UniProtKB">
        <authorList>
            <consortium name="EnsemblPlants"/>
        </authorList>
    </citation>
    <scope>IDENTIFICATION</scope>
</reference>
<dbReference type="STRING" id="40148.A0A0E0AAT0"/>